<dbReference type="eggNOG" id="COG1746">
    <property type="taxonomic scope" value="Bacteria"/>
</dbReference>
<dbReference type="EMBL" id="AP012050">
    <property type="protein sequence ID" value="BAM48050.1"/>
    <property type="molecule type" value="Genomic_DNA"/>
</dbReference>
<dbReference type="Gene3D" id="3.30.460.90">
    <property type="match status" value="1"/>
</dbReference>
<dbReference type="SUPFAM" id="SSF81301">
    <property type="entry name" value="Nucleotidyltransferase"/>
    <property type="match status" value="1"/>
</dbReference>
<dbReference type="InterPro" id="IPR043519">
    <property type="entry name" value="NT_sf"/>
</dbReference>
<dbReference type="RefSeq" id="WP_015010637.1">
    <property type="nucleotide sequence ID" value="NC_018704.1"/>
</dbReference>
<protein>
    <recommendedName>
        <fullName evidence="3">Nucleotidyltransferase</fullName>
    </recommendedName>
</protein>
<organism evidence="1 2">
    <name type="scientific">Amphibacillus xylanus (strain ATCC 51415 / DSM 6626 / JCM 7361 / LMG 17667 / NBRC 15112 / Ep01)</name>
    <dbReference type="NCBI Taxonomy" id="698758"/>
    <lineage>
        <taxon>Bacteria</taxon>
        <taxon>Bacillati</taxon>
        <taxon>Bacillota</taxon>
        <taxon>Bacilli</taxon>
        <taxon>Bacillales</taxon>
        <taxon>Bacillaceae</taxon>
        <taxon>Amphibacillus</taxon>
    </lineage>
</organism>
<accession>K0IZR5</accession>
<dbReference type="Proteomes" id="UP000006294">
    <property type="component" value="Chromosome"/>
</dbReference>
<gene>
    <name evidence="1" type="ordered locus">AXY_19180</name>
</gene>
<dbReference type="STRING" id="698758.AXY_19180"/>
<name>K0IZR5_AMPXN</name>
<evidence type="ECO:0008006" key="3">
    <source>
        <dbReference type="Google" id="ProtNLM"/>
    </source>
</evidence>
<proteinExistence type="predicted"/>
<evidence type="ECO:0000313" key="2">
    <source>
        <dbReference type="Proteomes" id="UP000006294"/>
    </source>
</evidence>
<sequence length="329" mass="38319">MPLSTYTKVNMNTFIKDYINLDSEVTKKARASRDFLHDQLISLPEKAENFPSLYKDKETYNFGSFSRRTKIRPLDDIDFLLVFTGSGSTYIESGDILKITPPESATDLYKLRDDYGYLNSRKLLNKIKNNISKVSQYQKAELHSHKEAVTLNLTSYDWTFDIVPAFITAEDAYGKSYYVIPDGNGHWKKTDPRIDQKRVTSVNTSTDYDVLEFVRIIKYWNEVQSIKISSYLVENIVLDYFENEYIWPTRRTQLKAFFKYLKTAIWNSVMDPKGLQGDLNDLDFSKKLSIETKANECMNAVEDAIEYEDAGEYENADKKWRVVFGDEYD</sequence>
<keyword evidence="2" id="KW-1185">Reference proteome</keyword>
<reference evidence="1 2" key="1">
    <citation type="submission" date="2011-01" db="EMBL/GenBank/DDBJ databases">
        <title>Whole genome sequence of Amphibacillus xylinus NBRC 15112.</title>
        <authorList>
            <person name="Nakazawa H."/>
            <person name="Katano Y."/>
            <person name="Nakamura S."/>
            <person name="Sasagawa M."/>
            <person name="Fukada J."/>
            <person name="Arai T."/>
            <person name="Sasakura N."/>
            <person name="Mochizuki D."/>
            <person name="Hosoyama A."/>
            <person name="Harada K."/>
            <person name="Horikawa H."/>
            <person name="Kato Y."/>
            <person name="Harada T."/>
            <person name="Sasaki K."/>
            <person name="Sekiguchi M."/>
            <person name="Hodoyama M."/>
            <person name="Nishiko R."/>
            <person name="Narita H."/>
            <person name="Hanamaki A."/>
            <person name="Hata C."/>
            <person name="Konno Y."/>
            <person name="Niimura Y."/>
            <person name="Yamazaki S."/>
            <person name="Fujita N."/>
        </authorList>
    </citation>
    <scope>NUCLEOTIDE SEQUENCE [LARGE SCALE GENOMIC DNA]</scope>
    <source>
        <strain evidence="2">ATCC 51415 / DSM 6626 / JCM 7361 / LMG 17667 / NBRC 15112 / Ep01</strain>
    </source>
</reference>
<dbReference type="HOGENOM" id="CLU_051351_0_1_9"/>
<dbReference type="Pfam" id="PF18144">
    <property type="entry name" value="SMODS"/>
    <property type="match status" value="1"/>
</dbReference>
<dbReference type="PATRIC" id="fig|698758.3.peg.1919"/>
<dbReference type="KEGG" id="axl:AXY_19180"/>
<dbReference type="AlphaFoldDB" id="K0IZR5"/>
<evidence type="ECO:0000313" key="1">
    <source>
        <dbReference type="EMBL" id="BAM48050.1"/>
    </source>
</evidence>